<dbReference type="EMBL" id="SNSC02000005">
    <property type="protein sequence ID" value="TID23997.1"/>
    <property type="molecule type" value="Genomic_DNA"/>
</dbReference>
<feature type="compositionally biased region" description="Low complexity" evidence="1">
    <location>
        <begin position="295"/>
        <end position="308"/>
    </location>
</feature>
<organism evidence="2 3">
    <name type="scientific">Venturia nashicola</name>
    <dbReference type="NCBI Taxonomy" id="86259"/>
    <lineage>
        <taxon>Eukaryota</taxon>
        <taxon>Fungi</taxon>
        <taxon>Dikarya</taxon>
        <taxon>Ascomycota</taxon>
        <taxon>Pezizomycotina</taxon>
        <taxon>Dothideomycetes</taxon>
        <taxon>Pleosporomycetidae</taxon>
        <taxon>Venturiales</taxon>
        <taxon>Venturiaceae</taxon>
        <taxon>Venturia</taxon>
    </lineage>
</organism>
<evidence type="ECO:0000256" key="1">
    <source>
        <dbReference type="SAM" id="MobiDB-lite"/>
    </source>
</evidence>
<comment type="caution">
    <text evidence="2">The sequence shown here is derived from an EMBL/GenBank/DDBJ whole genome shotgun (WGS) entry which is preliminary data.</text>
</comment>
<sequence length="362" mass="40619">MKLQSTCVLLEWKLRKLFYSFILDLIVPVDDGIPQLTDLGVVVVIRLIIDMAVLKRPRQILVLREDGFILALQRHDTTLLLRNRLLTLLQHLGRVLHTRIQAANVLLQMLNLLLCGTQFLLGVCDLFLQRPTFIRLFKDTKTILIRLFRKPLLQPGNLILSRRLHPSHFPNRLLAALHTCLPLCNLVFGNFVLRFEDLHVRLLEDGSEESIISSVSIDPSKAAFSPVSTAPFFSSNSVSAPTREGVSPRKQRRAFSSFESSTREVASIFRRSRSASLLLFKSPSLEDVSSKPKSGDSSPSNISSNGSPFVPSSVAQTDEHRTNPSTRADLFETAVLAIDVEEAECPKWSNRRSSLGKDILMN</sequence>
<protein>
    <submittedName>
        <fullName evidence="2">Uncharacterized protein</fullName>
    </submittedName>
</protein>
<feature type="region of interest" description="Disordered" evidence="1">
    <location>
        <begin position="234"/>
        <end position="254"/>
    </location>
</feature>
<name>A0A4Z1P4W9_9PEZI</name>
<dbReference type="AlphaFoldDB" id="A0A4Z1P4W9"/>
<keyword evidence="3" id="KW-1185">Reference proteome</keyword>
<proteinExistence type="predicted"/>
<evidence type="ECO:0000313" key="3">
    <source>
        <dbReference type="Proteomes" id="UP000298493"/>
    </source>
</evidence>
<feature type="region of interest" description="Disordered" evidence="1">
    <location>
        <begin position="286"/>
        <end position="327"/>
    </location>
</feature>
<dbReference type="Proteomes" id="UP000298493">
    <property type="component" value="Unassembled WGS sequence"/>
</dbReference>
<reference evidence="2 3" key="1">
    <citation type="submission" date="2019-04" db="EMBL/GenBank/DDBJ databases">
        <title>High contiguity whole genome sequence and gene annotation resource for two Venturia nashicola isolates.</title>
        <authorList>
            <person name="Prokchorchik M."/>
            <person name="Won K."/>
            <person name="Lee Y."/>
            <person name="Choi E.D."/>
            <person name="Segonzac C."/>
            <person name="Sohn K.H."/>
        </authorList>
    </citation>
    <scope>NUCLEOTIDE SEQUENCE [LARGE SCALE GENOMIC DNA]</scope>
    <source>
        <strain evidence="2 3">PRI2</strain>
    </source>
</reference>
<gene>
    <name evidence="2" type="ORF">E6O75_ATG02362</name>
</gene>
<evidence type="ECO:0000313" key="2">
    <source>
        <dbReference type="EMBL" id="TID23997.1"/>
    </source>
</evidence>
<accession>A0A4Z1P4W9</accession>